<dbReference type="RefSeq" id="WP_146593988.1">
    <property type="nucleotide sequence ID" value="NZ_SJPT01000002.1"/>
</dbReference>
<dbReference type="CDD" id="cd00688">
    <property type="entry name" value="ISOPREN_C2_like"/>
    <property type="match status" value="1"/>
</dbReference>
<dbReference type="EMBL" id="SJPT01000002">
    <property type="protein sequence ID" value="TWU25354.1"/>
    <property type="molecule type" value="Genomic_DNA"/>
</dbReference>
<evidence type="ECO:0000313" key="2">
    <source>
        <dbReference type="Proteomes" id="UP000316304"/>
    </source>
</evidence>
<dbReference type="Proteomes" id="UP000316304">
    <property type="component" value="Unassembled WGS sequence"/>
</dbReference>
<evidence type="ECO:0008006" key="3">
    <source>
        <dbReference type="Google" id="ProtNLM"/>
    </source>
</evidence>
<dbReference type="SUPFAM" id="SSF48239">
    <property type="entry name" value="Terpenoid cyclases/Protein prenyltransferases"/>
    <property type="match status" value="1"/>
</dbReference>
<dbReference type="Gene3D" id="1.50.10.20">
    <property type="match status" value="2"/>
</dbReference>
<keyword evidence="2" id="KW-1185">Reference proteome</keyword>
<reference evidence="1 2" key="1">
    <citation type="submission" date="2019-02" db="EMBL/GenBank/DDBJ databases">
        <title>Deep-cultivation of Planctomycetes and their phenomic and genomic characterization uncovers novel biology.</title>
        <authorList>
            <person name="Wiegand S."/>
            <person name="Jogler M."/>
            <person name="Boedeker C."/>
            <person name="Pinto D."/>
            <person name="Vollmers J."/>
            <person name="Rivas-Marin E."/>
            <person name="Kohn T."/>
            <person name="Peeters S.H."/>
            <person name="Heuer A."/>
            <person name="Rast P."/>
            <person name="Oberbeckmann S."/>
            <person name="Bunk B."/>
            <person name="Jeske O."/>
            <person name="Meyerdierks A."/>
            <person name="Storesund J.E."/>
            <person name="Kallscheuer N."/>
            <person name="Luecker S."/>
            <person name="Lage O.M."/>
            <person name="Pohl T."/>
            <person name="Merkel B.J."/>
            <person name="Hornburger P."/>
            <person name="Mueller R.-W."/>
            <person name="Bruemmer F."/>
            <person name="Labrenz M."/>
            <person name="Spormann A.M."/>
            <person name="Op Den Camp H."/>
            <person name="Overmann J."/>
            <person name="Amann R."/>
            <person name="Jetten M.S.M."/>
            <person name="Mascher T."/>
            <person name="Medema M.H."/>
            <person name="Devos D.P."/>
            <person name="Kaster A.-K."/>
            <person name="Ovreas L."/>
            <person name="Rohde M."/>
            <person name="Galperin M.Y."/>
            <person name="Jogler C."/>
        </authorList>
    </citation>
    <scope>NUCLEOTIDE SEQUENCE [LARGE SCALE GENOMIC DNA]</scope>
    <source>
        <strain evidence="1 2">Pla52o</strain>
    </source>
</reference>
<dbReference type="InterPro" id="IPR008930">
    <property type="entry name" value="Terpenoid_cyclase/PrenylTrfase"/>
</dbReference>
<dbReference type="OrthoDB" id="265313at2"/>
<proteinExistence type="predicted"/>
<name>A0A5C6CPE6_9BACT</name>
<organism evidence="1 2">
    <name type="scientific">Novipirellula galeiformis</name>
    <dbReference type="NCBI Taxonomy" id="2528004"/>
    <lineage>
        <taxon>Bacteria</taxon>
        <taxon>Pseudomonadati</taxon>
        <taxon>Planctomycetota</taxon>
        <taxon>Planctomycetia</taxon>
        <taxon>Pirellulales</taxon>
        <taxon>Pirellulaceae</taxon>
        <taxon>Novipirellula</taxon>
    </lineage>
</organism>
<comment type="caution">
    <text evidence="1">The sequence shown here is derived from an EMBL/GenBank/DDBJ whole genome shotgun (WGS) entry which is preliminary data.</text>
</comment>
<gene>
    <name evidence="1" type="ORF">Pla52o_16550</name>
</gene>
<evidence type="ECO:0000313" key="1">
    <source>
        <dbReference type="EMBL" id="TWU25354.1"/>
    </source>
</evidence>
<accession>A0A5C6CPE6</accession>
<dbReference type="AlphaFoldDB" id="A0A5C6CPE6"/>
<protein>
    <recommendedName>
        <fullName evidence="3">Prenyltransferase and squalene oxidase repeat protein</fullName>
    </recommendedName>
</protein>
<sequence>MTSFSLNRRRLLQNAIAAACLPIISHRLGERNCIADEPLSTLYIPDDIDRAVKKGVQYLADTQRDTGALADRNHHVTMTSLAIMAMASIGTQPGDESEWGQVMQRAIDFVLTPKHQDDTGYFGKSDGSRMYGHGIITLMLTEVLGMGASIDQNTRIHKALVPALKLILAAQKVSKPQTHQGGWRYEPRSTDSDLSASVWQLMALRSAKNDGVDVPGEAIDQAVKYLEASYTSPRRSRRGTGEVSGFSYTPGTHQATFTMTSAGLLAMQVCGLYDSPMVAGAAEWLMQNPPQVNERYFFYGIYYYAQGMHQVGGKHAETAAGLVPKLLLDTQHQDGFWKPQREENSYGQVYATALAVLSLSVRYHYLPIYQR</sequence>